<gene>
    <name evidence="11" type="ORF">ADH67_00025</name>
</gene>
<dbReference type="SUPFAM" id="SSF53335">
    <property type="entry name" value="S-adenosyl-L-methionine-dependent methyltransferases"/>
    <property type="match status" value="1"/>
</dbReference>
<dbReference type="AlphaFoldDB" id="A0A227KQA5"/>
<evidence type="ECO:0000259" key="10">
    <source>
        <dbReference type="Pfam" id="PF12161"/>
    </source>
</evidence>
<dbReference type="Pfam" id="PF12161">
    <property type="entry name" value="HsdM_N"/>
    <property type="match status" value="1"/>
</dbReference>
<dbReference type="InterPro" id="IPR051537">
    <property type="entry name" value="DNA_Adenine_Mtase"/>
</dbReference>
<comment type="caution">
    <text evidence="11">The sequence shown here is derived from an EMBL/GenBank/DDBJ whole genome shotgun (WGS) entry which is preliminary data.</text>
</comment>
<evidence type="ECO:0000256" key="7">
    <source>
        <dbReference type="ARBA" id="ARBA00047942"/>
    </source>
</evidence>
<dbReference type="PRINTS" id="PR00507">
    <property type="entry name" value="N12N6MTFRASE"/>
</dbReference>
<dbReference type="GO" id="GO:0009307">
    <property type="term" value="P:DNA restriction-modification system"/>
    <property type="evidence" value="ECO:0007669"/>
    <property type="project" value="UniProtKB-KW"/>
</dbReference>
<keyword evidence="3" id="KW-0489">Methyltransferase</keyword>
<evidence type="ECO:0000256" key="2">
    <source>
        <dbReference type="ARBA" id="ARBA00011900"/>
    </source>
</evidence>
<comment type="similarity">
    <text evidence="1">Belongs to the N(4)/N(6)-methyltransferase family.</text>
</comment>
<dbReference type="PROSITE" id="PS00092">
    <property type="entry name" value="N6_MTASE"/>
    <property type="match status" value="1"/>
</dbReference>
<dbReference type="GO" id="GO:0008170">
    <property type="term" value="F:N-methyltransferase activity"/>
    <property type="evidence" value="ECO:0007669"/>
    <property type="project" value="InterPro"/>
</dbReference>
<dbReference type="EMBL" id="NHMP01000001">
    <property type="protein sequence ID" value="OXE50733.1"/>
    <property type="molecule type" value="Genomic_DNA"/>
</dbReference>
<keyword evidence="8" id="KW-1133">Transmembrane helix</keyword>
<dbReference type="GO" id="GO:0032259">
    <property type="term" value="P:methylation"/>
    <property type="evidence" value="ECO:0007669"/>
    <property type="project" value="UniProtKB-KW"/>
</dbReference>
<dbReference type="GO" id="GO:0009007">
    <property type="term" value="F:site-specific DNA-methyltransferase (adenine-specific) activity"/>
    <property type="evidence" value="ECO:0007669"/>
    <property type="project" value="UniProtKB-EC"/>
</dbReference>
<dbReference type="PANTHER" id="PTHR42933">
    <property type="entry name" value="SLR6095 PROTEIN"/>
    <property type="match status" value="1"/>
</dbReference>
<dbReference type="Gene3D" id="3.40.50.150">
    <property type="entry name" value="Vaccinia Virus protein VP39"/>
    <property type="match status" value="1"/>
</dbReference>
<dbReference type="GO" id="GO:0003677">
    <property type="term" value="F:DNA binding"/>
    <property type="evidence" value="ECO:0007669"/>
    <property type="project" value="InterPro"/>
</dbReference>
<dbReference type="InterPro" id="IPR029063">
    <property type="entry name" value="SAM-dependent_MTases_sf"/>
</dbReference>
<keyword evidence="6" id="KW-0680">Restriction system</keyword>
<dbReference type="Gene3D" id="1.20.1260.30">
    <property type="match status" value="1"/>
</dbReference>
<name>A0A227KQA5_9BURK</name>
<accession>A0A227KQA5</accession>
<evidence type="ECO:0000256" key="4">
    <source>
        <dbReference type="ARBA" id="ARBA00022679"/>
    </source>
</evidence>
<evidence type="ECO:0000313" key="12">
    <source>
        <dbReference type="Proteomes" id="UP000214610"/>
    </source>
</evidence>
<keyword evidence="8" id="KW-0812">Transmembrane</keyword>
<organism evidence="11 12">
    <name type="scientific">Turicimonas muris</name>
    <dbReference type="NCBI Taxonomy" id="1796652"/>
    <lineage>
        <taxon>Bacteria</taxon>
        <taxon>Pseudomonadati</taxon>
        <taxon>Pseudomonadota</taxon>
        <taxon>Betaproteobacteria</taxon>
        <taxon>Burkholderiales</taxon>
        <taxon>Sutterellaceae</taxon>
        <taxon>Turicimonas</taxon>
    </lineage>
</organism>
<dbReference type="InterPro" id="IPR003356">
    <property type="entry name" value="DNA_methylase_A-5"/>
</dbReference>
<dbReference type="Pfam" id="PF02384">
    <property type="entry name" value="N6_Mtase"/>
    <property type="match status" value="1"/>
</dbReference>
<feature type="domain" description="DNA methylase adenine-specific" evidence="9">
    <location>
        <begin position="173"/>
        <end position="486"/>
    </location>
</feature>
<evidence type="ECO:0000256" key="5">
    <source>
        <dbReference type="ARBA" id="ARBA00022691"/>
    </source>
</evidence>
<dbReference type="GeneID" id="78362910"/>
<keyword evidence="8" id="KW-0472">Membrane</keyword>
<dbReference type="RefSeq" id="WP_066595480.1">
    <property type="nucleotide sequence ID" value="NZ_CAJTBZ010000058.1"/>
</dbReference>
<comment type="catalytic activity">
    <reaction evidence="7">
        <text>a 2'-deoxyadenosine in DNA + S-adenosyl-L-methionine = an N(6)-methyl-2'-deoxyadenosine in DNA + S-adenosyl-L-homocysteine + H(+)</text>
        <dbReference type="Rhea" id="RHEA:15197"/>
        <dbReference type="Rhea" id="RHEA-COMP:12418"/>
        <dbReference type="Rhea" id="RHEA-COMP:12419"/>
        <dbReference type="ChEBI" id="CHEBI:15378"/>
        <dbReference type="ChEBI" id="CHEBI:57856"/>
        <dbReference type="ChEBI" id="CHEBI:59789"/>
        <dbReference type="ChEBI" id="CHEBI:90615"/>
        <dbReference type="ChEBI" id="CHEBI:90616"/>
        <dbReference type="EC" id="2.1.1.72"/>
    </reaction>
</comment>
<evidence type="ECO:0000256" key="6">
    <source>
        <dbReference type="ARBA" id="ARBA00022747"/>
    </source>
</evidence>
<dbReference type="InterPro" id="IPR004546">
    <property type="entry name" value="Restrct_endonuc_T1M"/>
</dbReference>
<dbReference type="REBASE" id="236734">
    <property type="entry name" value="M.TmuYL45ORF25P"/>
</dbReference>
<feature type="transmembrane region" description="Helical" evidence="8">
    <location>
        <begin position="386"/>
        <end position="409"/>
    </location>
</feature>
<keyword evidence="4" id="KW-0808">Transferase</keyword>
<dbReference type="Proteomes" id="UP000214610">
    <property type="component" value="Unassembled WGS sequence"/>
</dbReference>
<sequence length="524" mass="59784">MTGLKQEELNSALWASADEMRKTMSADVYKDYLLGLVFYKSLSDNILYEVVDLLEDREPKDLEEAQAIFEEACQSDDAEDIKNEIVHQFGCFVEPKYTFANFAKQINERKFMLSDLAQAFRDIEQSQDHLYEGLFEDFDITSKDLGKTQAERNVLVSSVIKKLANINFRNYDADALGDAYEYLISRFASESGKKAGEFYTPRAVSQLLGRIVTNGMERKSGFSIYDPTMGSGSLLLQAKNFLLDTDEVSLTDKIQYFGQEMKNQTYNLARMNMILHKVSGAQQHLRQGDTLGVDWPTDEPTNFDAVVMNPPYSQNYDAHEGLLTDPRFSPYGSLPPKSKADFAFLLHGFYHLKDNGTMGIVLPHGVLFRGSSEGTIRKKLLENGSIYAVIGLPPGIFFSTSIPTCIVVLKKGRKERDVLFIDASKEFKKEGPRNYLLPEHIDKIFEAYKERKDIEKFSHVANFQEIQENEFNLNIPRYVDTSEEEEEIDLAEVFAELNKIEMEEKQSIEGLNKYFQELGLSFKL</sequence>
<dbReference type="NCBIfam" id="TIGR00497">
    <property type="entry name" value="hsdM"/>
    <property type="match status" value="1"/>
</dbReference>
<evidence type="ECO:0000256" key="8">
    <source>
        <dbReference type="SAM" id="Phobius"/>
    </source>
</evidence>
<protein>
    <recommendedName>
        <fullName evidence="2">site-specific DNA-methyltransferase (adenine-specific)</fullName>
        <ecNumber evidence="2">2.1.1.72</ecNumber>
    </recommendedName>
</protein>
<dbReference type="EC" id="2.1.1.72" evidence="2"/>
<evidence type="ECO:0000259" key="9">
    <source>
        <dbReference type="Pfam" id="PF02384"/>
    </source>
</evidence>
<dbReference type="InterPro" id="IPR038333">
    <property type="entry name" value="T1MK-like_N_sf"/>
</dbReference>
<evidence type="ECO:0000313" key="11">
    <source>
        <dbReference type="EMBL" id="OXE50733.1"/>
    </source>
</evidence>
<evidence type="ECO:0000256" key="1">
    <source>
        <dbReference type="ARBA" id="ARBA00006594"/>
    </source>
</evidence>
<reference evidence="12" key="1">
    <citation type="submission" date="2017-05" db="EMBL/GenBank/DDBJ databases">
        <title>Improved OligoMM genomes.</title>
        <authorList>
            <person name="Garzetti D."/>
        </authorList>
    </citation>
    <scope>NUCLEOTIDE SEQUENCE [LARGE SCALE GENOMIC DNA]</scope>
    <source>
        <strain evidence="12">YL45</strain>
    </source>
</reference>
<dbReference type="PANTHER" id="PTHR42933:SF1">
    <property type="entry name" value="SITE-SPECIFIC DNA-METHYLTRANSFERASE (ADENINE-SPECIFIC)"/>
    <property type="match status" value="1"/>
</dbReference>
<proteinExistence type="inferred from homology"/>
<keyword evidence="12" id="KW-1185">Reference proteome</keyword>
<feature type="domain" description="N6 adenine-specific DNA methyltransferase N-terminal" evidence="10">
    <location>
        <begin position="9"/>
        <end position="163"/>
    </location>
</feature>
<dbReference type="InterPro" id="IPR002052">
    <property type="entry name" value="DNA_methylase_N6_adenine_CS"/>
</dbReference>
<keyword evidence="5" id="KW-0949">S-adenosyl-L-methionine</keyword>
<dbReference type="InterPro" id="IPR022749">
    <property type="entry name" value="D12N6_MeTrfase_N"/>
</dbReference>
<evidence type="ECO:0000256" key="3">
    <source>
        <dbReference type="ARBA" id="ARBA00022603"/>
    </source>
</evidence>